<proteinExistence type="predicted"/>
<dbReference type="Pfam" id="PF10593">
    <property type="entry name" value="Z1"/>
    <property type="match status" value="1"/>
</dbReference>
<dbReference type="SUPFAM" id="SSF52540">
    <property type="entry name" value="P-loop containing nucleoside triphosphate hydrolases"/>
    <property type="match status" value="1"/>
</dbReference>
<dbReference type="RefSeq" id="WP_123885162.1">
    <property type="nucleotide sequence ID" value="NZ_CP033928.1"/>
</dbReference>
<evidence type="ECO:0000256" key="1">
    <source>
        <dbReference type="SAM" id="MobiDB-lite"/>
    </source>
</evidence>
<evidence type="ECO:0000313" key="4">
    <source>
        <dbReference type="Proteomes" id="UP000269076"/>
    </source>
</evidence>
<sequence length="717" mass="81878">MSYYKYITGKREDNQELKAVMEAVASDLQKHKTNEIKPGVLLGLIQSGKTRAFLGILAKCFDEGYDVSVIFTKNSVALVEQTMKRLKSEFELPIASKKLYVWDVIKLQNLDQLTGYILSNKVIFVVKKEMKNMEKLHQIFDEVSQLRKKNILIIDDEADQASVSFVNDKEKIDGVDFAKIAKSLSDFRLNLKGRNSFLQVTATPYSLYLQPQELELNGEETAPNRPAFTHLLHPHAAYVGGVYYFENAIDCESTAYYLYKRVPDDQIDYLNGKSKSTTTYNKKTLNNVLNTDNFESIRSAIINYLVGGSIRQIQEKDDSNPWAEAYHSAFVLHTSVTKAIHTQQKDLIEKILLKLNSLSQVELTSILKYPYHLLELSLKLINEKIPKLEEVVSTVKEALENEFIGITIVNSENQVAELLGEDGQLRLDNPFNIFIGGQTLDRGITIDHLIGFYYGRNPKNFQMDTVLQHSRMYGSRSQSDLAVTRFYTSFRVYNAMKNMHYFDQDLRDNIQKDPAASVRFIAKKGTTIKPCGPNKIKASTVVSFKEYSRFLPVGFQTRSKTSIKKLVSEIDGLIYPQLDENKEGVLDFETLKVILLKINDTYIYEPQYGNIGLYWDVDVVLKAIELGMNFKNTNQIGLYYKDGRETSRTKNQGQSFTDAPDDGKTDLPRSKALAVNKPVVMFLKQKGLSINGWRDTEFYWPVILMPANMPNYVYSEE</sequence>
<dbReference type="Proteomes" id="UP000269076">
    <property type="component" value="Chromosome"/>
</dbReference>
<dbReference type="AlphaFoldDB" id="A0A3G6N2F2"/>
<accession>A0A3G6N2F2</accession>
<protein>
    <recommendedName>
        <fullName evidence="2">Putative endonuclease Z1 domain-containing protein</fullName>
    </recommendedName>
</protein>
<dbReference type="InterPro" id="IPR018310">
    <property type="entry name" value="Put_endonuclease_Z1-dom"/>
</dbReference>
<feature type="domain" description="Putative endonuclease Z1" evidence="2">
    <location>
        <begin position="296"/>
        <end position="514"/>
    </location>
</feature>
<dbReference type="EMBL" id="CP033928">
    <property type="protein sequence ID" value="AZA60075.1"/>
    <property type="molecule type" value="Genomic_DNA"/>
</dbReference>
<evidence type="ECO:0000313" key="3">
    <source>
        <dbReference type="EMBL" id="AZA60075.1"/>
    </source>
</evidence>
<organism evidence="3 4">
    <name type="scientific">Chryseobacterium indoltheticum</name>
    <dbReference type="NCBI Taxonomy" id="254"/>
    <lineage>
        <taxon>Bacteria</taxon>
        <taxon>Pseudomonadati</taxon>
        <taxon>Bacteroidota</taxon>
        <taxon>Flavobacteriia</taxon>
        <taxon>Flavobacteriales</taxon>
        <taxon>Weeksellaceae</taxon>
        <taxon>Chryseobacterium group</taxon>
        <taxon>Chryseobacterium</taxon>
    </lineage>
</organism>
<feature type="region of interest" description="Disordered" evidence="1">
    <location>
        <begin position="647"/>
        <end position="668"/>
    </location>
</feature>
<evidence type="ECO:0000259" key="2">
    <source>
        <dbReference type="Pfam" id="PF10593"/>
    </source>
</evidence>
<reference evidence="3 4" key="1">
    <citation type="submission" date="2018-11" db="EMBL/GenBank/DDBJ databases">
        <title>Proposal to divide the Flavobacteriaceae and reorganize its genera based on Amino Acid Identity values calculated from whole genome sequences.</title>
        <authorList>
            <person name="Nicholson A.C."/>
            <person name="Gulvik C.A."/>
            <person name="Whitney A.M."/>
            <person name="Humrighouse B.W."/>
            <person name="Bell M."/>
            <person name="Holmes B."/>
            <person name="Steigerwalt A."/>
            <person name="Villarma A."/>
            <person name="Sheth M."/>
            <person name="Batra D."/>
            <person name="Pryor J."/>
            <person name="Bernardet J.-F."/>
            <person name="Hugo C."/>
            <person name="Kampfer P."/>
            <person name="Newman J."/>
            <person name="Mcquiston J.R."/>
        </authorList>
    </citation>
    <scope>NUCLEOTIDE SEQUENCE [LARGE SCALE GENOMIC DNA]</scope>
    <source>
        <strain evidence="3 4">G0211</strain>
    </source>
</reference>
<name>A0A3G6N2F2_9FLAO</name>
<dbReference type="InterPro" id="IPR027417">
    <property type="entry name" value="P-loop_NTPase"/>
</dbReference>
<gene>
    <name evidence="3" type="ORF">EG340_03020</name>
</gene>